<dbReference type="AlphaFoldDB" id="A0A078MWQ0"/>
<dbReference type="InterPro" id="IPR050490">
    <property type="entry name" value="Bact_solute-bd_prot1"/>
</dbReference>
<sequence>MNMRTTKTLTASAAALALGLTLAACGSSGPSDPAADSDSPSMWALTGSSEDIFRSSVETWNEENPDNLINQEFFANDAYKTKVRTAIGAGEGPTFIYGWGGGVLESYVDAGHVADLDEFLAENPEVKERYIPSVFENGVIDGKTYALPNNNMQPVVLYYNKEIFDEIGVEPPATWDELMALVPKFNDAGIAPLSLAGQSKWPNLMWLSYLVDRIGGPEVFKAILDGEEGAWSHPAVIEALTKIQELVDAGGFVNGFSSIAADAGADSALLYTDKAAMMLHGGWAYQNLKNDAPEFVESESVGFVPFPAVEGGAGDPANVVGNPANMWSISSKASDAQMESALKYLKEGLFSDEYTQAMIDSGAVPAVNGIEDQLAASDDKDFVEFIYGLAQDAPSFQLSWDQALSPAQGDAMLANLDQIFIGAITPEQFAENMNATLGK</sequence>
<keyword evidence="1" id="KW-0732">Signal</keyword>
<evidence type="ECO:0000256" key="1">
    <source>
        <dbReference type="SAM" id="SignalP"/>
    </source>
</evidence>
<feature type="chain" id="PRO_5038609337" evidence="1">
    <location>
        <begin position="24"/>
        <end position="439"/>
    </location>
</feature>
<feature type="signal peptide" evidence="1">
    <location>
        <begin position="1"/>
        <end position="23"/>
    </location>
</feature>
<dbReference type="Pfam" id="PF01547">
    <property type="entry name" value="SBP_bac_1"/>
    <property type="match status" value="1"/>
</dbReference>
<dbReference type="PANTHER" id="PTHR43649:SF14">
    <property type="entry name" value="BLR3389 PROTEIN"/>
    <property type="match status" value="1"/>
</dbReference>
<name>A0A078MWQ0_9MICC</name>
<organism evidence="2">
    <name type="scientific">Arthrobacter saudimassiliensis</name>
    <dbReference type="NCBI Taxonomy" id="1461584"/>
    <lineage>
        <taxon>Bacteria</taxon>
        <taxon>Bacillati</taxon>
        <taxon>Actinomycetota</taxon>
        <taxon>Actinomycetes</taxon>
        <taxon>Micrococcales</taxon>
        <taxon>Micrococcaceae</taxon>
        <taxon>Arthrobacter</taxon>
    </lineage>
</organism>
<accession>A0A078MWQ0</accession>
<dbReference type="PATRIC" id="fig|1461584.3.peg.3243"/>
<dbReference type="Gene3D" id="3.40.190.10">
    <property type="entry name" value="Periplasmic binding protein-like II"/>
    <property type="match status" value="2"/>
</dbReference>
<dbReference type="InterPro" id="IPR006059">
    <property type="entry name" value="SBP"/>
</dbReference>
<dbReference type="PROSITE" id="PS51257">
    <property type="entry name" value="PROKAR_LIPOPROTEIN"/>
    <property type="match status" value="1"/>
</dbReference>
<dbReference type="EMBL" id="LN483072">
    <property type="protein sequence ID" value="CEA09897.1"/>
    <property type="molecule type" value="Genomic_DNA"/>
</dbReference>
<dbReference type="SUPFAM" id="SSF53850">
    <property type="entry name" value="Periplasmic binding protein-like II"/>
    <property type="match status" value="1"/>
</dbReference>
<proteinExistence type="predicted"/>
<evidence type="ECO:0000313" key="2">
    <source>
        <dbReference type="EMBL" id="CEA09897.1"/>
    </source>
</evidence>
<gene>
    <name evidence="2" type="primary">msmE_2</name>
    <name evidence="2" type="ORF">BN1051_03275</name>
</gene>
<dbReference type="PANTHER" id="PTHR43649">
    <property type="entry name" value="ARABINOSE-BINDING PROTEIN-RELATED"/>
    <property type="match status" value="1"/>
</dbReference>
<reference evidence="2" key="1">
    <citation type="submission" date="2014-07" db="EMBL/GenBank/DDBJ databases">
        <authorList>
            <person name="Urmite Genomes Urmite Genomes"/>
        </authorList>
    </citation>
    <scope>NUCLEOTIDE SEQUENCE</scope>
    <source>
        <strain evidence="2">11W110_air</strain>
    </source>
</reference>
<protein>
    <submittedName>
        <fullName evidence="2">Multiple sugar-binding protein</fullName>
    </submittedName>
</protein>